<comment type="caution">
    <text evidence="1">The sequence shown here is derived from an EMBL/GenBank/DDBJ whole genome shotgun (WGS) entry which is preliminary data.</text>
</comment>
<dbReference type="SUPFAM" id="SSF52047">
    <property type="entry name" value="RNI-like"/>
    <property type="match status" value="1"/>
</dbReference>
<dbReference type="Proteomes" id="UP001295740">
    <property type="component" value="Unassembled WGS sequence"/>
</dbReference>
<dbReference type="AlphaFoldDB" id="A0AAI8YJA9"/>
<organism evidence="1 2">
    <name type="scientific">Anthostomella pinea</name>
    <dbReference type="NCBI Taxonomy" id="933095"/>
    <lineage>
        <taxon>Eukaryota</taxon>
        <taxon>Fungi</taxon>
        <taxon>Dikarya</taxon>
        <taxon>Ascomycota</taxon>
        <taxon>Pezizomycotina</taxon>
        <taxon>Sordariomycetes</taxon>
        <taxon>Xylariomycetidae</taxon>
        <taxon>Xylariales</taxon>
        <taxon>Xylariaceae</taxon>
        <taxon>Anthostomella</taxon>
    </lineage>
</organism>
<accession>A0AAI8YJA9</accession>
<evidence type="ECO:0000313" key="1">
    <source>
        <dbReference type="EMBL" id="CAJ2506708.1"/>
    </source>
</evidence>
<evidence type="ECO:0000313" key="2">
    <source>
        <dbReference type="Proteomes" id="UP001295740"/>
    </source>
</evidence>
<gene>
    <name evidence="1" type="ORF">KHLLAP_LOCUS7176</name>
</gene>
<name>A0AAI8YJA9_9PEZI</name>
<dbReference type="EMBL" id="CAUWAG010000010">
    <property type="protein sequence ID" value="CAJ2506708.1"/>
    <property type="molecule type" value="Genomic_DNA"/>
</dbReference>
<proteinExistence type="predicted"/>
<protein>
    <submittedName>
        <fullName evidence="1">Uu.00g078940.m01.CDS01</fullName>
    </submittedName>
</protein>
<sequence>MVPHIPAEILTLIFEHLHHEDDRTTLANIVQAFKWFRTHGQPPLYRSFEVYPPWHDYHYDHRRAVTPFYRAIAESPHLRPYLEEWARLSETTRLLSLTRVRTAFRLPQSTTTHTSTISDHLWFMTHQLRALLAVAPNIQHLFLEKCLFSDGDFELPKLTKLVLVDCFLKLDDLTNLLKTSCLEKFVRSGYRLREVGQATAESMVGLLRRSKQTLQHLEIDLRKGNASTPRTVSCYLPTTRPATAPAEYIRSLKDFPQLRIVKLSQDAFYKPPGL</sequence>
<reference evidence="1" key="1">
    <citation type="submission" date="2023-10" db="EMBL/GenBank/DDBJ databases">
        <authorList>
            <person name="Hackl T."/>
        </authorList>
    </citation>
    <scope>NUCLEOTIDE SEQUENCE</scope>
</reference>
<keyword evidence="2" id="KW-1185">Reference proteome</keyword>